<dbReference type="SMART" id="SM00220">
    <property type="entry name" value="S_TKc"/>
    <property type="match status" value="1"/>
</dbReference>
<evidence type="ECO:0000259" key="5">
    <source>
        <dbReference type="PROSITE" id="PS50011"/>
    </source>
</evidence>
<dbReference type="GO" id="GO:0005737">
    <property type="term" value="C:cytoplasm"/>
    <property type="evidence" value="ECO:0007669"/>
    <property type="project" value="TreeGrafter"/>
</dbReference>
<dbReference type="PANTHER" id="PTHR24346:SF77">
    <property type="entry name" value="SERINE THREONINE PROTEIN KINASE"/>
    <property type="match status" value="1"/>
</dbReference>
<evidence type="ECO:0000313" key="7">
    <source>
        <dbReference type="Proteomes" id="UP000650833"/>
    </source>
</evidence>
<dbReference type="SUPFAM" id="SSF56112">
    <property type="entry name" value="Protein kinase-like (PK-like)"/>
    <property type="match status" value="1"/>
</dbReference>
<dbReference type="Gene3D" id="3.30.200.20">
    <property type="entry name" value="Phosphorylase Kinase, domain 1"/>
    <property type="match status" value="1"/>
</dbReference>
<accession>A0A8H7RBK2</accession>
<dbReference type="Proteomes" id="UP000650833">
    <property type="component" value="Unassembled WGS sequence"/>
</dbReference>
<dbReference type="InterPro" id="IPR008271">
    <property type="entry name" value="Ser/Thr_kinase_AS"/>
</dbReference>
<keyword evidence="2 3" id="KW-0067">ATP-binding</keyword>
<dbReference type="Pfam" id="PF00069">
    <property type="entry name" value="Pkinase"/>
    <property type="match status" value="1"/>
</dbReference>
<evidence type="ECO:0000313" key="6">
    <source>
        <dbReference type="EMBL" id="KAG2207300.1"/>
    </source>
</evidence>
<dbReference type="CDD" id="cd14008">
    <property type="entry name" value="STKc_LKB1_CaMKK"/>
    <property type="match status" value="1"/>
</dbReference>
<dbReference type="GO" id="GO:0035556">
    <property type="term" value="P:intracellular signal transduction"/>
    <property type="evidence" value="ECO:0007669"/>
    <property type="project" value="TreeGrafter"/>
</dbReference>
<dbReference type="Pfam" id="PF05238">
    <property type="entry name" value="CENP-N"/>
    <property type="match status" value="1"/>
</dbReference>
<reference evidence="6" key="1">
    <citation type="submission" date="2020-12" db="EMBL/GenBank/DDBJ databases">
        <title>Metabolic potential, ecology and presence of endohyphal bacteria is reflected in genomic diversity of Mucoromycotina.</title>
        <authorList>
            <person name="Muszewska A."/>
            <person name="Okrasinska A."/>
            <person name="Steczkiewicz K."/>
            <person name="Drgas O."/>
            <person name="Orlowska M."/>
            <person name="Perlinska-Lenart U."/>
            <person name="Aleksandrzak-Piekarczyk T."/>
            <person name="Szatraj K."/>
            <person name="Zielenkiewicz U."/>
            <person name="Pilsyk S."/>
            <person name="Malc E."/>
            <person name="Mieczkowski P."/>
            <person name="Kruszewska J.S."/>
            <person name="Biernat P."/>
            <person name="Pawlowska J."/>
        </authorList>
    </citation>
    <scope>NUCLEOTIDE SEQUENCE</scope>
    <source>
        <strain evidence="6">CBS 226.32</strain>
    </source>
</reference>
<dbReference type="InterPro" id="IPR000719">
    <property type="entry name" value="Prot_kinase_dom"/>
</dbReference>
<dbReference type="GO" id="GO:0004674">
    <property type="term" value="F:protein serine/threonine kinase activity"/>
    <property type="evidence" value="ECO:0007669"/>
    <property type="project" value="TreeGrafter"/>
</dbReference>
<evidence type="ECO:0000256" key="1">
    <source>
        <dbReference type="ARBA" id="ARBA00022741"/>
    </source>
</evidence>
<dbReference type="GO" id="GO:0034080">
    <property type="term" value="P:CENP-A containing chromatin assembly"/>
    <property type="evidence" value="ECO:0007669"/>
    <property type="project" value="InterPro"/>
</dbReference>
<organism evidence="6 7">
    <name type="scientific">Mucor plumbeus</name>
    <dbReference type="NCBI Taxonomy" id="97098"/>
    <lineage>
        <taxon>Eukaryota</taxon>
        <taxon>Fungi</taxon>
        <taxon>Fungi incertae sedis</taxon>
        <taxon>Mucoromycota</taxon>
        <taxon>Mucoromycotina</taxon>
        <taxon>Mucoromycetes</taxon>
        <taxon>Mucorales</taxon>
        <taxon>Mucorineae</taxon>
        <taxon>Mucoraceae</taxon>
        <taxon>Mucor</taxon>
    </lineage>
</organism>
<proteinExistence type="predicted"/>
<dbReference type="AlphaFoldDB" id="A0A8H7RBK2"/>
<dbReference type="GO" id="GO:0005524">
    <property type="term" value="F:ATP binding"/>
    <property type="evidence" value="ECO:0007669"/>
    <property type="project" value="UniProtKB-UniRule"/>
</dbReference>
<protein>
    <recommendedName>
        <fullName evidence="5">Protein kinase domain-containing protein</fullName>
    </recommendedName>
</protein>
<dbReference type="InterPro" id="IPR011009">
    <property type="entry name" value="Kinase-like_dom_sf"/>
</dbReference>
<keyword evidence="1 3" id="KW-0547">Nucleotide-binding</keyword>
<feature type="compositionally biased region" description="Pro residues" evidence="4">
    <location>
        <begin position="1"/>
        <end position="10"/>
    </location>
</feature>
<feature type="binding site" evidence="3">
    <location>
        <position position="79"/>
    </location>
    <ligand>
        <name>ATP</name>
        <dbReference type="ChEBI" id="CHEBI:30616"/>
    </ligand>
</feature>
<keyword evidence="7" id="KW-1185">Reference proteome</keyword>
<dbReference type="PROSITE" id="PS00108">
    <property type="entry name" value="PROTEIN_KINASE_ST"/>
    <property type="match status" value="1"/>
</dbReference>
<feature type="compositionally biased region" description="Basic and acidic residues" evidence="4">
    <location>
        <begin position="800"/>
        <end position="815"/>
    </location>
</feature>
<gene>
    <name evidence="6" type="ORF">INT46_004396</name>
</gene>
<dbReference type="Gene3D" id="1.10.510.10">
    <property type="entry name" value="Transferase(Phosphotransferase) domain 1"/>
    <property type="match status" value="1"/>
</dbReference>
<feature type="region of interest" description="Disordered" evidence="4">
    <location>
        <begin position="1"/>
        <end position="27"/>
    </location>
</feature>
<sequence>MSASPSPPNSPQSSTSSTRRKHLRPPSVVVETLGATTSETKEGLRKINNYLLKKEIGRGAFGTVHLGIDEITNKEYAIKEFSKSRLRKKEQMDLFRSGGPRGRGRGRLMGLGVNRSAAAAASSNPLDLVRGEMAVLKKLNHPNIVRLFEVLDDPSGDSLYMVFEMMHNGVLMEIELDQIAPPYTDELARRYFKEMMLGIEYLHANDIVHRDIKPDNLLLSEENVLKIVDFGVSEMFVKGNDKLKKSAGSPAFMAPELCIAKHGEVSGKATDIWSMGVTLYCMIYGKTPFVSGNLLELYEMIKNAPIEYGDNLSDNLLDLFHKILDKNPDTRITMKELREHPWITNDGTETMLSEEDNCDVVSDPTEEEMNNAIKSIASIFAVMKAVSKFKRHSRSLSQKSLNQMMADVKKEDELAEATQKAVKNCPASTLVKLVGIWFDTPDLQPVNKASKLEDYSGLTRTELTDKVMADWSNGFYAVQIAQLELKIVANEESLRKKWRVFKILKEGGRGKLNLDVDALAFQESIDQFLSQSFECYLHTIHDKKSDLYWMRLHIISDFTGVRSFTRKIAYLVYYPRTEFVIFTSLALPINIENNIKEAILHTFNADKLLVQNIRGQAAKHLAHVIKTRKSQGVFSQLRTNIGYSNPLNIRQKSELFDEETYVDKGEQSRRIRAVNDEEVDARLKSIIDNFGDGEFYGRTSLSLDVAMPLQIEDESDFESDDNDYNARQPVVFELIMKGENIAKGLRNMISHGQITSPVPDWLEAVGSSNITKLYINENGASEKPESENESESEEDDNEDESRVSREAESVSRISEDIEDEGDKSIPPSYNDMDTD</sequence>
<evidence type="ECO:0000256" key="4">
    <source>
        <dbReference type="SAM" id="MobiDB-lite"/>
    </source>
</evidence>
<dbReference type="GO" id="GO:0007059">
    <property type="term" value="P:chromosome segregation"/>
    <property type="evidence" value="ECO:0007669"/>
    <property type="project" value="InterPro"/>
</dbReference>
<feature type="domain" description="Protein kinase" evidence="5">
    <location>
        <begin position="50"/>
        <end position="343"/>
    </location>
</feature>
<dbReference type="PROSITE" id="PS50011">
    <property type="entry name" value="PROTEIN_KINASE_DOM"/>
    <property type="match status" value="1"/>
</dbReference>
<dbReference type="OrthoDB" id="68483at2759"/>
<name>A0A8H7RBK2_9FUNG</name>
<evidence type="ECO:0000256" key="3">
    <source>
        <dbReference type="PROSITE-ProRule" id="PRU10141"/>
    </source>
</evidence>
<dbReference type="PROSITE" id="PS00107">
    <property type="entry name" value="PROTEIN_KINASE_ATP"/>
    <property type="match status" value="1"/>
</dbReference>
<dbReference type="EMBL" id="JAEPRC010000131">
    <property type="protein sequence ID" value="KAG2207300.1"/>
    <property type="molecule type" value="Genomic_DNA"/>
</dbReference>
<dbReference type="FunFam" id="1.10.510.10:FF:000571">
    <property type="entry name" value="Maternal embryonic leucine zipper kinase"/>
    <property type="match status" value="1"/>
</dbReference>
<evidence type="ECO:0000256" key="2">
    <source>
        <dbReference type="ARBA" id="ARBA00022840"/>
    </source>
</evidence>
<dbReference type="PANTHER" id="PTHR24346">
    <property type="entry name" value="MAP/MICROTUBULE AFFINITY-REGULATING KINASE"/>
    <property type="match status" value="1"/>
</dbReference>
<dbReference type="InterPro" id="IPR007902">
    <property type="entry name" value="Chl4/mis15/CENP-N"/>
</dbReference>
<dbReference type="InterPro" id="IPR017441">
    <property type="entry name" value="Protein_kinase_ATP_BS"/>
</dbReference>
<feature type="compositionally biased region" description="Acidic residues" evidence="4">
    <location>
        <begin position="787"/>
        <end position="799"/>
    </location>
</feature>
<feature type="region of interest" description="Disordered" evidence="4">
    <location>
        <begin position="775"/>
        <end position="835"/>
    </location>
</feature>
<comment type="caution">
    <text evidence="6">The sequence shown here is derived from an EMBL/GenBank/DDBJ whole genome shotgun (WGS) entry which is preliminary data.</text>
</comment>